<evidence type="ECO:0000313" key="2">
    <source>
        <dbReference type="Proteomes" id="UP000001075"/>
    </source>
</evidence>
<dbReference type="InParanoid" id="G3HAZ1"/>
<protein>
    <submittedName>
        <fullName evidence="1">Uncharacterized protein</fullName>
    </submittedName>
</protein>
<dbReference type="Proteomes" id="UP000001075">
    <property type="component" value="Unassembled WGS sequence"/>
</dbReference>
<organism evidence="1 2">
    <name type="scientific">Cricetulus griseus</name>
    <name type="common">Chinese hamster</name>
    <name type="synonym">Cricetulus barabensis griseus</name>
    <dbReference type="NCBI Taxonomy" id="10029"/>
    <lineage>
        <taxon>Eukaryota</taxon>
        <taxon>Metazoa</taxon>
        <taxon>Chordata</taxon>
        <taxon>Craniata</taxon>
        <taxon>Vertebrata</taxon>
        <taxon>Euteleostomi</taxon>
        <taxon>Mammalia</taxon>
        <taxon>Eutheria</taxon>
        <taxon>Euarchontoglires</taxon>
        <taxon>Glires</taxon>
        <taxon>Rodentia</taxon>
        <taxon>Myomorpha</taxon>
        <taxon>Muroidea</taxon>
        <taxon>Cricetidae</taxon>
        <taxon>Cricetinae</taxon>
        <taxon>Cricetulus</taxon>
    </lineage>
</organism>
<evidence type="ECO:0000313" key="1">
    <source>
        <dbReference type="EMBL" id="EGV92816.1"/>
    </source>
</evidence>
<gene>
    <name evidence="1" type="ORF">I79_007603</name>
</gene>
<dbReference type="EMBL" id="JH000259">
    <property type="protein sequence ID" value="EGV92816.1"/>
    <property type="molecule type" value="Genomic_DNA"/>
</dbReference>
<dbReference type="AlphaFoldDB" id="G3HAZ1"/>
<reference evidence="2" key="1">
    <citation type="journal article" date="2011" name="Nat. Biotechnol.">
        <title>The genomic sequence of the Chinese hamster ovary (CHO)-K1 cell line.</title>
        <authorList>
            <person name="Xu X."/>
            <person name="Nagarajan H."/>
            <person name="Lewis N.E."/>
            <person name="Pan S."/>
            <person name="Cai Z."/>
            <person name="Liu X."/>
            <person name="Chen W."/>
            <person name="Xie M."/>
            <person name="Wang W."/>
            <person name="Hammond S."/>
            <person name="Andersen M.R."/>
            <person name="Neff N."/>
            <person name="Passarelli B."/>
            <person name="Koh W."/>
            <person name="Fan H.C."/>
            <person name="Wang J."/>
            <person name="Gui Y."/>
            <person name="Lee K.H."/>
            <person name="Betenbaugh M.J."/>
            <person name="Quake S.R."/>
            <person name="Famili I."/>
            <person name="Palsson B.O."/>
            <person name="Wang J."/>
        </authorList>
    </citation>
    <scope>NUCLEOTIDE SEQUENCE [LARGE SCALE GENOMIC DNA]</scope>
    <source>
        <strain evidence="2">CHO K1 cell line</strain>
    </source>
</reference>
<proteinExistence type="predicted"/>
<accession>G3HAZ1</accession>
<name>G3HAZ1_CRIGR</name>
<sequence>MSLLSQKPRLDSGGEARYLFRHFVFVFYGVGGRTQQVTYTNGAFYFRATASALGIKF</sequence>